<organism evidence="21 22">
    <name type="scientific">Pleurodeles waltl</name>
    <name type="common">Iberian ribbed newt</name>
    <dbReference type="NCBI Taxonomy" id="8319"/>
    <lineage>
        <taxon>Eukaryota</taxon>
        <taxon>Metazoa</taxon>
        <taxon>Chordata</taxon>
        <taxon>Craniata</taxon>
        <taxon>Vertebrata</taxon>
        <taxon>Euteleostomi</taxon>
        <taxon>Amphibia</taxon>
        <taxon>Batrachia</taxon>
        <taxon>Caudata</taxon>
        <taxon>Salamandroidea</taxon>
        <taxon>Salamandridae</taxon>
        <taxon>Pleurodelinae</taxon>
        <taxon>Pleurodeles</taxon>
    </lineage>
</organism>
<comment type="similarity">
    <text evidence="3">Belongs to the neurexin family.</text>
</comment>
<keyword evidence="4 14" id="KW-0245">EGF-like domain</keyword>
<dbReference type="PROSITE" id="PS50022">
    <property type="entry name" value="FA58C_3"/>
    <property type="match status" value="1"/>
</dbReference>
<dbReference type="InterPro" id="IPR001881">
    <property type="entry name" value="EGF-like_Ca-bd_dom"/>
</dbReference>
<dbReference type="PROSITE" id="PS01285">
    <property type="entry name" value="FA58C_1"/>
    <property type="match status" value="1"/>
</dbReference>
<evidence type="ECO:0000256" key="10">
    <source>
        <dbReference type="ARBA" id="ARBA00022949"/>
    </source>
</evidence>
<evidence type="ECO:0000256" key="2">
    <source>
        <dbReference type="ARBA" id="ARBA00004479"/>
    </source>
</evidence>
<feature type="domain" description="Laminin G" evidence="18">
    <location>
        <begin position="420"/>
        <end position="597"/>
    </location>
</feature>
<protein>
    <recommendedName>
        <fullName evidence="23">Contactin-associated protein 1</fullName>
    </recommendedName>
</protein>
<dbReference type="Pfam" id="PF00754">
    <property type="entry name" value="F5_F8_type_C"/>
    <property type="match status" value="1"/>
</dbReference>
<dbReference type="FunFam" id="2.60.120.260:FF:000016">
    <property type="entry name" value="Contactin-associated protein-like 4 isoform 1"/>
    <property type="match status" value="1"/>
</dbReference>
<keyword evidence="22" id="KW-1185">Reference proteome</keyword>
<dbReference type="InterPro" id="IPR050372">
    <property type="entry name" value="Neurexin-related_CASP"/>
</dbReference>
<dbReference type="SMART" id="SM00282">
    <property type="entry name" value="LamG"/>
    <property type="match status" value="4"/>
</dbReference>
<dbReference type="SUPFAM" id="SSF49785">
    <property type="entry name" value="Galactose-binding domain-like"/>
    <property type="match status" value="1"/>
</dbReference>
<reference evidence="21" key="1">
    <citation type="journal article" date="2022" name="bioRxiv">
        <title>Sequencing and chromosome-scale assembly of the giantPleurodeles waltlgenome.</title>
        <authorList>
            <person name="Brown T."/>
            <person name="Elewa A."/>
            <person name="Iarovenko S."/>
            <person name="Subramanian E."/>
            <person name="Araus A.J."/>
            <person name="Petzold A."/>
            <person name="Susuki M."/>
            <person name="Suzuki K.-i.T."/>
            <person name="Hayashi T."/>
            <person name="Toyoda A."/>
            <person name="Oliveira C."/>
            <person name="Osipova E."/>
            <person name="Leigh N.D."/>
            <person name="Simon A."/>
            <person name="Yun M.H."/>
        </authorList>
    </citation>
    <scope>NUCLEOTIDE SEQUENCE</scope>
    <source>
        <strain evidence="21">20211129_DDA</strain>
        <tissue evidence="21">Liver</tissue>
    </source>
</reference>
<dbReference type="SUPFAM" id="SSF49899">
    <property type="entry name" value="Concanavalin A-like lectins/glucanases"/>
    <property type="match status" value="4"/>
</dbReference>
<evidence type="ECO:0000259" key="18">
    <source>
        <dbReference type="PROSITE" id="PS50025"/>
    </source>
</evidence>
<dbReference type="PROSITE" id="PS01286">
    <property type="entry name" value="FA58C_2"/>
    <property type="match status" value="1"/>
</dbReference>
<accession>A0AAV7Q6N0</accession>
<comment type="caution">
    <text evidence="21">The sequence shown here is derived from an EMBL/GenBank/DDBJ whole genome shotgun (WGS) entry which is preliminary data.</text>
</comment>
<evidence type="ECO:0000256" key="8">
    <source>
        <dbReference type="ARBA" id="ARBA00022737"/>
    </source>
</evidence>
<keyword evidence="6 16" id="KW-0812">Transmembrane</keyword>
<keyword evidence="13 15" id="KW-1015">Disulfide bond</keyword>
<dbReference type="GO" id="GO:0016020">
    <property type="term" value="C:membrane"/>
    <property type="evidence" value="ECO:0007669"/>
    <property type="project" value="UniProtKB-SubCell"/>
</dbReference>
<dbReference type="NCBIfam" id="NF040941">
    <property type="entry name" value="GGGWT_bact"/>
    <property type="match status" value="1"/>
</dbReference>
<dbReference type="Proteomes" id="UP001066276">
    <property type="component" value="Chromosome 6"/>
</dbReference>
<evidence type="ECO:0000256" key="13">
    <source>
        <dbReference type="ARBA" id="ARBA00023157"/>
    </source>
</evidence>
<evidence type="ECO:0008006" key="23">
    <source>
        <dbReference type="Google" id="ProtNLM"/>
    </source>
</evidence>
<evidence type="ECO:0000256" key="12">
    <source>
        <dbReference type="ARBA" id="ARBA00023136"/>
    </source>
</evidence>
<dbReference type="SMART" id="SM00294">
    <property type="entry name" value="4.1m"/>
    <property type="match status" value="1"/>
</dbReference>
<dbReference type="SUPFAM" id="SSF56496">
    <property type="entry name" value="Fibrinogen C-terminal domain-like"/>
    <property type="match status" value="1"/>
</dbReference>
<evidence type="ECO:0000256" key="5">
    <source>
        <dbReference type="ARBA" id="ARBA00022553"/>
    </source>
</evidence>
<dbReference type="PROSITE" id="PS50026">
    <property type="entry name" value="EGF_3"/>
    <property type="match status" value="2"/>
</dbReference>
<evidence type="ECO:0000256" key="15">
    <source>
        <dbReference type="PROSITE-ProRule" id="PRU00122"/>
    </source>
</evidence>
<dbReference type="CDD" id="cd00110">
    <property type="entry name" value="LamG"/>
    <property type="match status" value="4"/>
</dbReference>
<feature type="domain" description="EGF-like" evidence="19">
    <location>
        <begin position="1017"/>
        <end position="1055"/>
    </location>
</feature>
<feature type="domain" description="F5/8 type C" evidence="17">
    <location>
        <begin position="79"/>
        <end position="228"/>
    </location>
</feature>
<dbReference type="SUPFAM" id="SSF57196">
    <property type="entry name" value="EGF/Laminin"/>
    <property type="match status" value="1"/>
</dbReference>
<comment type="subcellular location">
    <subcellularLocation>
        <location evidence="1">Cell junction</location>
        <location evidence="1">Paranodal septate junction</location>
    </subcellularLocation>
    <subcellularLocation>
        <location evidence="2">Membrane</location>
        <topology evidence="2">Single-pass type I membrane protein</topology>
    </subcellularLocation>
</comment>
<keyword evidence="7" id="KW-0732">Signal</keyword>
<dbReference type="GO" id="GO:0005604">
    <property type="term" value="C:basement membrane"/>
    <property type="evidence" value="ECO:0007669"/>
    <property type="project" value="UniProtKB-ARBA"/>
</dbReference>
<name>A0AAV7Q6N0_PLEWA</name>
<dbReference type="InterPro" id="IPR002181">
    <property type="entry name" value="Fibrinogen_a/b/g_C_dom"/>
</dbReference>
<feature type="transmembrane region" description="Helical" evidence="16">
    <location>
        <begin position="1309"/>
        <end position="1335"/>
    </location>
</feature>
<dbReference type="GO" id="GO:0033010">
    <property type="term" value="C:paranodal junction"/>
    <property type="evidence" value="ECO:0007669"/>
    <property type="project" value="UniProtKB-SubCell"/>
</dbReference>
<evidence type="ECO:0000313" key="22">
    <source>
        <dbReference type="Proteomes" id="UP001066276"/>
    </source>
</evidence>
<dbReference type="SMART" id="SM00179">
    <property type="entry name" value="EGF_CA"/>
    <property type="match status" value="2"/>
</dbReference>
<evidence type="ECO:0000256" key="7">
    <source>
        <dbReference type="ARBA" id="ARBA00022729"/>
    </source>
</evidence>
<evidence type="ECO:0000256" key="9">
    <source>
        <dbReference type="ARBA" id="ARBA00022889"/>
    </source>
</evidence>
<dbReference type="InterPro" id="IPR008979">
    <property type="entry name" value="Galactose-bd-like_sf"/>
</dbReference>
<evidence type="ECO:0000259" key="19">
    <source>
        <dbReference type="PROSITE" id="PS50026"/>
    </source>
</evidence>
<feature type="domain" description="EGF-like" evidence="19">
    <location>
        <begin position="599"/>
        <end position="636"/>
    </location>
</feature>
<evidence type="ECO:0000256" key="3">
    <source>
        <dbReference type="ARBA" id="ARBA00010241"/>
    </source>
</evidence>
<dbReference type="Pfam" id="PF00008">
    <property type="entry name" value="EGF"/>
    <property type="match status" value="1"/>
</dbReference>
<evidence type="ECO:0000259" key="17">
    <source>
        <dbReference type="PROSITE" id="PS50022"/>
    </source>
</evidence>
<dbReference type="InterPro" id="IPR000742">
    <property type="entry name" value="EGF"/>
</dbReference>
<dbReference type="GO" id="GO:0005509">
    <property type="term" value="F:calcium ion binding"/>
    <property type="evidence" value="ECO:0007669"/>
    <property type="project" value="InterPro"/>
</dbReference>
<dbReference type="GO" id="GO:0007155">
    <property type="term" value="P:cell adhesion"/>
    <property type="evidence" value="ECO:0007669"/>
    <property type="project" value="UniProtKB-KW"/>
</dbReference>
<keyword evidence="5" id="KW-0597">Phosphoprotein</keyword>
<dbReference type="PROSITE" id="PS50025">
    <property type="entry name" value="LAM_G_DOMAIN"/>
    <property type="match status" value="4"/>
</dbReference>
<dbReference type="Gene3D" id="2.10.25.10">
    <property type="entry name" value="Laminin"/>
    <property type="match status" value="1"/>
</dbReference>
<feature type="domain" description="Laminin G" evidence="18">
    <location>
        <begin position="234"/>
        <end position="414"/>
    </location>
</feature>
<dbReference type="CDD" id="cd00057">
    <property type="entry name" value="FA58C"/>
    <property type="match status" value="1"/>
</dbReference>
<keyword evidence="9" id="KW-0130">Cell adhesion</keyword>
<sequence length="1377" mass="156695">MLQAWELQRVTWSLPDSGDAIPVPDTFVSQAPGAHFHDPMIRSNARCMAPVAHVTLHGPLIMPAAAEDRILKYVVLVKCLTRRCDYDLVAPLYYTSFDSSSRYSIFYTSNFARLHSLSGWSPAPGDKQPWLQIDLKQRCKIRAIATQGTYNTYYDWVTKYILLYGDRISGWKPYFQQGSNWTFFGNVNNSGVVRHDLYYPIMARYIRIIPVAWNPRGKIGLRIGLFGCAHHSDILSFDGDDMISYRFRGKMNRTLSDLIAFNFKTIERDGVLMHGEGAQGDYITLELERAQLVLHINLGSSPVLGTESDTTVVLGSLLDDQHWHYVRLERFGRDVNLTIDGLVTRFRCKGDFDQLDLDKELFFGGVVNQEKSLVHKQNFRGCLENIYVNGFYIADMARRRKPSIRFEGRVLFYCTDRLYIPVTFAGINNYMQIPAIPRKTKISVGFKFRTWDTIGLLLFSKFVDNLGYLEMTLSEGQINVTIAQKDRKNLEFAAGYRLNDGVWHSVALLAREGSVLVIIDEDEGGEFRVDYELLIRTGDRYFFGGCPKPVGGSGCYSNQTAFHGCMQMLVVDSEPVDLYLMQFGKLGPFSEVLFNVCAIADRCMPNLCEHGGRCLQSWDDFVCYCDLTGYKGETCHKSLYKENCEAYRQSGKPSGNYTVDPDGSGPLKPFYVYCDMRADKAWSIIHHDRYYATKVVGSSPDMPFLGPLQYWNASWGEVSALANGSEYCEQRIEFSCYRSRLLNTPAGLPFSFWMGRNNERHFYWGGASPGVQRCACGMDKICADPKFFCNCDAEHMLWRNDKGLLNYRDHLPVTQVVVGDTNRTSSEAWFSVGPLRCYGDRNSWNTVSFNRGASLIFPTFNPGSSLDISFYFKTTSSSGVFLENTAYREWHYMRRNYIRIELNTTTDLVFIYDIGKRDENVTVRYPFPLNDDEWHQVKAEMNVKLTRLKVDKLPWVLKLTPYQSYINLTFDQPLYVGSAEYRLRPFLGCMRGLRMNGVTLDLEGKANSSEGVNVNCTGYCQNPLIPCQNGGRCVERYSHYTCDCNGTGFEGMVCTRDVGAYFEAGTWLRYNMSSAYEEASRQFASILTQTAAEDPFPRLSFPYNPRDNLTMNREEIVFSFSTTVAPAVLIYISTFTKDYIAIILREDGILELRYNLGTLTPYVFPLSKTNLTDGRPHRVNVTRNNRIIYSQVDYFPIEENALSLISDQRLDSPKALFLGRVMETGSIDREAQKYSSPGFSGCLAGVQFNNIAPLKVLFRPSNLTGNIRVKGDLVESNCGSMPMTIVGVPPELDPWYTGPDFRYIHDDSLTIIIAVVVILLLLLLIALIVLLYLYFHRYKGSYHTNEPKAIDYTSTVKPLPVRKDPDLPQIEEEAKPE</sequence>
<dbReference type="Gene3D" id="2.60.120.200">
    <property type="match status" value="4"/>
</dbReference>
<keyword evidence="11 16" id="KW-1133">Transmembrane helix</keyword>
<feature type="domain" description="Fibrinogen C-terminal" evidence="20">
    <location>
        <begin position="635"/>
        <end position="687"/>
    </location>
</feature>
<evidence type="ECO:0000256" key="14">
    <source>
        <dbReference type="PROSITE-ProRule" id="PRU00076"/>
    </source>
</evidence>
<dbReference type="FunFam" id="2.60.120.1000:FF:000005">
    <property type="entry name" value="Contactin associated protein-like 2"/>
    <property type="match status" value="1"/>
</dbReference>
<dbReference type="SMART" id="SM00231">
    <property type="entry name" value="FA58C"/>
    <property type="match status" value="1"/>
</dbReference>
<dbReference type="Gene3D" id="2.60.120.260">
    <property type="entry name" value="Galactose-binding domain-like"/>
    <property type="match status" value="1"/>
</dbReference>
<evidence type="ECO:0000259" key="20">
    <source>
        <dbReference type="PROSITE" id="PS51406"/>
    </source>
</evidence>
<dbReference type="InterPro" id="IPR013320">
    <property type="entry name" value="ConA-like_dom_sf"/>
</dbReference>
<dbReference type="PANTHER" id="PTHR15036:SF43">
    <property type="entry name" value="CONTACTIN-ASSOCIATED PROTEIN 1"/>
    <property type="match status" value="1"/>
</dbReference>
<dbReference type="EMBL" id="JANPWB010000010">
    <property type="protein sequence ID" value="KAJ1136013.1"/>
    <property type="molecule type" value="Genomic_DNA"/>
</dbReference>
<feature type="disulfide bond" evidence="15">
    <location>
        <begin position="989"/>
        <end position="1016"/>
    </location>
</feature>
<keyword evidence="12 16" id="KW-0472">Membrane</keyword>
<evidence type="ECO:0000256" key="1">
    <source>
        <dbReference type="ARBA" id="ARBA00004403"/>
    </source>
</evidence>
<dbReference type="PANTHER" id="PTHR15036">
    <property type="entry name" value="PIKACHURIN-LIKE PROTEIN"/>
    <property type="match status" value="1"/>
</dbReference>
<dbReference type="Pfam" id="PF02210">
    <property type="entry name" value="Laminin_G_2"/>
    <property type="match status" value="4"/>
</dbReference>
<evidence type="ECO:0000256" key="11">
    <source>
        <dbReference type="ARBA" id="ARBA00022989"/>
    </source>
</evidence>
<keyword evidence="8" id="KW-0677">Repeat</keyword>
<dbReference type="PROSITE" id="PS51406">
    <property type="entry name" value="FIBRINOGEN_C_2"/>
    <property type="match status" value="1"/>
</dbReference>
<dbReference type="InterPro" id="IPR001791">
    <property type="entry name" value="Laminin_G"/>
</dbReference>
<evidence type="ECO:0000313" key="21">
    <source>
        <dbReference type="EMBL" id="KAJ1136013.1"/>
    </source>
</evidence>
<dbReference type="InterPro" id="IPR036056">
    <property type="entry name" value="Fibrinogen-like_C"/>
</dbReference>
<evidence type="ECO:0000256" key="6">
    <source>
        <dbReference type="ARBA" id="ARBA00022692"/>
    </source>
</evidence>
<proteinExistence type="inferred from homology"/>
<dbReference type="InterPro" id="IPR003585">
    <property type="entry name" value="Neurexin-like"/>
</dbReference>
<keyword evidence="10" id="KW-0965">Cell junction</keyword>
<dbReference type="SMART" id="SM00181">
    <property type="entry name" value="EGF"/>
    <property type="match status" value="2"/>
</dbReference>
<dbReference type="Gene3D" id="2.60.120.1000">
    <property type="match status" value="1"/>
</dbReference>
<feature type="domain" description="Laminin G" evidence="18">
    <location>
        <begin position="844"/>
        <end position="1016"/>
    </location>
</feature>
<dbReference type="InterPro" id="IPR000421">
    <property type="entry name" value="FA58C"/>
</dbReference>
<gene>
    <name evidence="21" type="ORF">NDU88_002440</name>
</gene>
<comment type="caution">
    <text evidence="14">Lacks conserved residue(s) required for the propagation of feature annotation.</text>
</comment>
<dbReference type="FunFam" id="2.10.25.10:FF:000015">
    <property type="entry name" value="neurexin-1 isoform X1"/>
    <property type="match status" value="1"/>
</dbReference>
<evidence type="ECO:0000256" key="4">
    <source>
        <dbReference type="ARBA" id="ARBA00022536"/>
    </source>
</evidence>
<evidence type="ECO:0000256" key="16">
    <source>
        <dbReference type="SAM" id="Phobius"/>
    </source>
</evidence>
<feature type="domain" description="Laminin G" evidence="18">
    <location>
        <begin position="1088"/>
        <end position="1278"/>
    </location>
</feature>
<dbReference type="CDD" id="cd00054">
    <property type="entry name" value="EGF_CA"/>
    <property type="match status" value="2"/>
</dbReference>